<dbReference type="GO" id="GO:0070210">
    <property type="term" value="C:Rpd3L-Expanded complex"/>
    <property type="evidence" value="ECO:0007669"/>
    <property type="project" value="TreeGrafter"/>
</dbReference>
<protein>
    <submittedName>
        <fullName evidence="7">60S ribosomal protein L8-B</fullName>
    </submittedName>
</protein>
<evidence type="ECO:0000256" key="5">
    <source>
        <dbReference type="SAM" id="MobiDB-lite"/>
    </source>
</evidence>
<dbReference type="CDD" id="cd15505">
    <property type="entry name" value="PHD_ING"/>
    <property type="match status" value="1"/>
</dbReference>
<evidence type="ECO:0000259" key="6">
    <source>
        <dbReference type="SMART" id="SM01408"/>
    </source>
</evidence>
<dbReference type="GO" id="GO:0033698">
    <property type="term" value="C:Rpd3L complex"/>
    <property type="evidence" value="ECO:0007669"/>
    <property type="project" value="TreeGrafter"/>
</dbReference>
<dbReference type="Pfam" id="PF01248">
    <property type="entry name" value="Ribosomal_L7Ae"/>
    <property type="match status" value="1"/>
</dbReference>
<dbReference type="InterPro" id="IPR028651">
    <property type="entry name" value="ING_fam"/>
</dbReference>
<dbReference type="InterPro" id="IPR018492">
    <property type="entry name" value="Ribosomal_eL8/Nhp2"/>
</dbReference>
<feature type="region of interest" description="Disordered" evidence="5">
    <location>
        <begin position="373"/>
        <end position="597"/>
    </location>
</feature>
<dbReference type="InterPro" id="IPR024610">
    <property type="entry name" value="ING_N_histone-binding"/>
</dbReference>
<dbReference type="PRINTS" id="PR00881">
    <property type="entry name" value="L7ARS6FAMILY"/>
</dbReference>
<dbReference type="FunFam" id="3.30.1330.30:FF:000003">
    <property type="entry name" value="60S ribosomal protein L7a"/>
    <property type="match status" value="1"/>
</dbReference>
<dbReference type="GO" id="GO:0042254">
    <property type="term" value="P:ribosome biogenesis"/>
    <property type="evidence" value="ECO:0007669"/>
    <property type="project" value="InterPro"/>
</dbReference>
<evidence type="ECO:0000313" key="8">
    <source>
        <dbReference type="Proteomes" id="UP000190776"/>
    </source>
</evidence>
<dbReference type="GO" id="GO:0006355">
    <property type="term" value="P:regulation of DNA-templated transcription"/>
    <property type="evidence" value="ECO:0007669"/>
    <property type="project" value="TreeGrafter"/>
</dbReference>
<dbReference type="PANTHER" id="PTHR10333">
    <property type="entry name" value="INHIBITOR OF GROWTH PROTEIN"/>
    <property type="match status" value="1"/>
</dbReference>
<dbReference type="PANTHER" id="PTHR10333:SF42">
    <property type="entry name" value="INHIBITOR OF GROWTH PROTEIN 5"/>
    <property type="match status" value="1"/>
</dbReference>
<dbReference type="Gene3D" id="3.30.40.10">
    <property type="entry name" value="Zinc/RING finger domain, C3HC4 (zinc finger)"/>
    <property type="match status" value="1"/>
</dbReference>
<dbReference type="PRINTS" id="PR00882">
    <property type="entry name" value="RIBOSOMALL7A"/>
</dbReference>
<accession>A0A1S8BG72</accession>
<dbReference type="GO" id="GO:0005840">
    <property type="term" value="C:ribosome"/>
    <property type="evidence" value="ECO:0007669"/>
    <property type="project" value="UniProtKB-KW"/>
</dbReference>
<dbReference type="AlphaFoldDB" id="A0A1S8BG72"/>
<dbReference type="PROSITE" id="PS01082">
    <property type="entry name" value="RIBOSOMAL_L7AE"/>
    <property type="match status" value="1"/>
</dbReference>
<dbReference type="SUPFAM" id="SSF57903">
    <property type="entry name" value="FYVE/PHD zinc finger"/>
    <property type="match status" value="1"/>
</dbReference>
<feature type="compositionally biased region" description="Polar residues" evidence="5">
    <location>
        <begin position="564"/>
        <end position="574"/>
    </location>
</feature>
<evidence type="ECO:0000256" key="3">
    <source>
        <dbReference type="ARBA" id="ARBA00022980"/>
    </source>
</evidence>
<sequence>MGGADNASTNTAAPGFFPAITHFTDTITALPKEVMKHFSMLKEVEAKTHQPDDELQKLAEQVSQLHAPTRREAQLAALNTANATGHSTANGNAADAVIQDQTPANQQQGNDLLENANNGKLMNEASILARRELFLRFRYGLSQMCAMLDEKNAVLSSANQTMDKQLGRMESSFEHIDEELTFEARYGSFSHWAYKDGEEKKKTTNERSRREVAAANNLAAAAAAVHEGDMAASRSEARREALLAKQRNRNHYVDSEFEDSRPAKKPPTNRGKKVADPVGPPDARLFGLGISNGPGQATKRRKTEKGAAVAPAMERSLSGAMQNAQPGRASPRETPAAEGGKKRSRAAPAPAAVKKRYGSVAVDSVSAQHVKASSRTQALGAQSPQAPSSPVIGSFHQAGANAHRPQSSRARQNSATNSIHSNVQDAARNRPPSSASNRPVNGTANTLEAEQAGAHASPAVGANNTRLTAEPSASANGGIAENNMKREDVDAQDGSGTPVQTVVTRAGRTSKTATPVVGSFPSDVPMARSRSTRNNGSSHASSESNVPIASTQSQKRSHKKGASALQQQANNIDDGSSLAGDLSGPDVEEEIADDDEDGDQERFCYCNGVSYGEMIGCDNPDCLRQWFHYACVGITKEPNKKVCKTPGRNRRTGERGPPKSGKKTAPAPFSSGKTGSKKQAKNPLLEKRPRNYGIGQDIQPKRNLSRMVKWPEYVRLQRQKKILNLRLKVPPAIAQFQHVLDRNTAAQALKLLNKYRPETKAEKKERLTKEATAIAEGKKKEDVSKKPYAVKYGLNHVVGLIENKKASLVLIPNDVDPIELVIFLPALCRKMGVPYAIIKGKARLGTVVHKKTAAVVALTEVRAEDKSEFSKLVSAIKEGYTDKHEESRRHWGGGIMGAKANAKQEKKRKAIENAIKI</sequence>
<name>A0A1S8BG72_9PEZI</name>
<feature type="compositionally biased region" description="Basic and acidic residues" evidence="5">
    <location>
        <begin position="251"/>
        <end position="262"/>
    </location>
</feature>
<organism evidence="7 8">
    <name type="scientific">Diplodia seriata</name>
    <dbReference type="NCBI Taxonomy" id="420778"/>
    <lineage>
        <taxon>Eukaryota</taxon>
        <taxon>Fungi</taxon>
        <taxon>Dikarya</taxon>
        <taxon>Ascomycota</taxon>
        <taxon>Pezizomycotina</taxon>
        <taxon>Dothideomycetes</taxon>
        <taxon>Dothideomycetes incertae sedis</taxon>
        <taxon>Botryosphaeriales</taxon>
        <taxon>Botryosphaeriaceae</taxon>
        <taxon>Diplodia</taxon>
    </lineage>
</organism>
<evidence type="ECO:0000256" key="2">
    <source>
        <dbReference type="ARBA" id="ARBA00022853"/>
    </source>
</evidence>
<dbReference type="SUPFAM" id="SSF55315">
    <property type="entry name" value="L30e-like"/>
    <property type="match status" value="1"/>
</dbReference>
<dbReference type="InterPro" id="IPR004038">
    <property type="entry name" value="Ribosomal_eL8/eL30/eS12/Gad45"/>
</dbReference>
<feature type="compositionally biased region" description="Polar residues" evidence="5">
    <location>
        <begin position="532"/>
        <end position="554"/>
    </location>
</feature>
<evidence type="ECO:0000313" key="7">
    <source>
        <dbReference type="EMBL" id="OMP86318.1"/>
    </source>
</evidence>
<dbReference type="InterPro" id="IPR001921">
    <property type="entry name" value="Ribosomal_eL8_euk"/>
</dbReference>
<feature type="compositionally biased region" description="Basic residues" evidence="5">
    <location>
        <begin position="641"/>
        <end position="650"/>
    </location>
</feature>
<gene>
    <name evidence="7" type="ORF">BK809_0003488</name>
</gene>
<dbReference type="SMART" id="SM01408">
    <property type="entry name" value="ING"/>
    <property type="match status" value="1"/>
</dbReference>
<keyword evidence="3 7" id="KW-0689">Ribosomal protein</keyword>
<dbReference type="Proteomes" id="UP000190776">
    <property type="component" value="Unassembled WGS sequence"/>
</dbReference>
<feature type="compositionally biased region" description="Acidic residues" evidence="5">
    <location>
        <begin position="586"/>
        <end position="597"/>
    </location>
</feature>
<feature type="compositionally biased region" description="Polar residues" evidence="5">
    <location>
        <begin position="462"/>
        <end position="475"/>
    </location>
</feature>
<dbReference type="InterPro" id="IPR004037">
    <property type="entry name" value="Ribosomal_eL8-like_CS"/>
</dbReference>
<evidence type="ECO:0000256" key="4">
    <source>
        <dbReference type="ARBA" id="ARBA00023274"/>
    </source>
</evidence>
<dbReference type="Pfam" id="PF12998">
    <property type="entry name" value="ING"/>
    <property type="match status" value="1"/>
</dbReference>
<evidence type="ECO:0000256" key="1">
    <source>
        <dbReference type="ARBA" id="ARBA00007337"/>
    </source>
</evidence>
<dbReference type="InterPro" id="IPR013083">
    <property type="entry name" value="Znf_RING/FYVE/PHD"/>
</dbReference>
<dbReference type="STRING" id="420778.A0A1S8BG72"/>
<feature type="region of interest" description="Disordered" evidence="5">
    <location>
        <begin position="245"/>
        <end position="353"/>
    </location>
</feature>
<comment type="caution">
    <text evidence="7">The sequence shown here is derived from an EMBL/GenBank/DDBJ whole genome shotgun (WGS) entry which is preliminary data.</text>
</comment>
<proteinExistence type="inferred from homology"/>
<feature type="compositionally biased region" description="Polar residues" evidence="5">
    <location>
        <begin position="494"/>
        <end position="513"/>
    </location>
</feature>
<dbReference type="GO" id="GO:1990904">
    <property type="term" value="C:ribonucleoprotein complex"/>
    <property type="evidence" value="ECO:0007669"/>
    <property type="project" value="UniProtKB-KW"/>
</dbReference>
<dbReference type="Gene3D" id="3.30.1330.30">
    <property type="match status" value="1"/>
</dbReference>
<keyword evidence="4" id="KW-0687">Ribonucleoprotein</keyword>
<keyword evidence="2" id="KW-0156">Chromatin regulator</keyword>
<feature type="compositionally biased region" description="Polar residues" evidence="5">
    <location>
        <begin position="431"/>
        <end position="448"/>
    </location>
</feature>
<feature type="region of interest" description="Disordered" evidence="5">
    <location>
        <begin position="640"/>
        <end position="698"/>
    </location>
</feature>
<feature type="domain" description="Inhibitor of growth protein N-terminal histone-binding" evidence="6">
    <location>
        <begin position="19"/>
        <end position="176"/>
    </location>
</feature>
<reference evidence="7 8" key="1">
    <citation type="submission" date="2017-01" db="EMBL/GenBank/DDBJ databases">
        <title>Draft genome sequence of Diplodia seriata F98.1, a fungal species involved in grapevine trunk diseases.</title>
        <authorList>
            <person name="Robert-Siegwald G."/>
            <person name="Vallet J."/>
            <person name="Abou-Mansour E."/>
            <person name="Xu J."/>
            <person name="Rey P."/>
            <person name="Bertsch C."/>
            <person name="Rego C."/>
            <person name="Larignon P."/>
            <person name="Fontaine F."/>
            <person name="Lebrun M.-H."/>
        </authorList>
    </citation>
    <scope>NUCLEOTIDE SEQUENCE [LARGE SCALE GENOMIC DNA]</scope>
    <source>
        <strain evidence="7 8">F98.1</strain>
    </source>
</reference>
<dbReference type="EMBL" id="MSZU01000080">
    <property type="protein sequence ID" value="OMP86318.1"/>
    <property type="molecule type" value="Genomic_DNA"/>
</dbReference>
<dbReference type="InterPro" id="IPR011011">
    <property type="entry name" value="Znf_FYVE_PHD"/>
</dbReference>
<dbReference type="GO" id="GO:0006325">
    <property type="term" value="P:chromatin organization"/>
    <property type="evidence" value="ECO:0007669"/>
    <property type="project" value="UniProtKB-KW"/>
</dbReference>
<feature type="compositionally biased region" description="Polar residues" evidence="5">
    <location>
        <begin position="404"/>
        <end position="424"/>
    </location>
</feature>
<feature type="compositionally biased region" description="Polar residues" evidence="5">
    <location>
        <begin position="373"/>
        <end position="388"/>
    </location>
</feature>
<dbReference type="OrthoDB" id="29563at2759"/>
<comment type="similarity">
    <text evidence="1">Belongs to the eukaryotic ribosomal protein eL8 family.</text>
</comment>
<dbReference type="InterPro" id="IPR029064">
    <property type="entry name" value="Ribosomal_eL30-like_sf"/>
</dbReference>